<dbReference type="Gene3D" id="3.40.50.300">
    <property type="entry name" value="P-loop containing nucleotide triphosphate hydrolases"/>
    <property type="match status" value="2"/>
</dbReference>
<dbReference type="PANTHER" id="PTHR10887:SF495">
    <property type="entry name" value="HELICASE SENATAXIN ISOFORM X1-RELATED"/>
    <property type="match status" value="1"/>
</dbReference>
<dbReference type="InterPro" id="IPR047187">
    <property type="entry name" value="SF1_C_Upf1"/>
</dbReference>
<proteinExistence type="predicted"/>
<dbReference type="EMBL" id="CAXAMM010015559">
    <property type="protein sequence ID" value="CAK9036681.1"/>
    <property type="molecule type" value="Genomic_DNA"/>
</dbReference>
<sequence length="420" mass="47278">MVVMRRHVQRLILVGDPEQLPSTVFSKKAKEIGFDRSLFERLMIIGKEKHTLARQYRMLPLIADFPNSAFYNGEVVNDETVLQMERRVQDYIYAPDDKWNFHTAIRLYDTGPGDYEKQDFTNVAISNPEEADQVIKLLQNFFRKNETDQRLSVGIISPYNGQVNLITEKISGSLSTVESKKLEKKVKLVKTVDGFQGNEQDIIVISTVRSNRKGNIGFVRDKRRLNVAITRARLRLWVIGDLTTLAAGDDTWRQFINFCKVRKLVQDVPSDRTQTERNVERLVRQGSGGYGPGPSGSGSSGGAGSSRTRPSESTARIAFNQAVPLGVQDDGDGTIWSSFFLQQLITTISGLREQAMRDAVVKKISQLLKGEASAWKPHSRRDGTRLQIWQRAVEETVIGGKNYLIWWVEIDGNGLQGVCG</sequence>
<comment type="caution">
    <text evidence="3">The sequence shown here is derived from an EMBL/GenBank/DDBJ whole genome shotgun (WGS) entry which is preliminary data.</text>
</comment>
<evidence type="ECO:0000256" key="1">
    <source>
        <dbReference type="SAM" id="MobiDB-lite"/>
    </source>
</evidence>
<evidence type="ECO:0000313" key="4">
    <source>
        <dbReference type="Proteomes" id="UP001642464"/>
    </source>
</evidence>
<feature type="domain" description="DNA2/NAM7 helicase-like C-terminal" evidence="2">
    <location>
        <begin position="35"/>
        <end position="241"/>
    </location>
</feature>
<reference evidence="3 4" key="1">
    <citation type="submission" date="2024-02" db="EMBL/GenBank/DDBJ databases">
        <authorList>
            <person name="Chen Y."/>
            <person name="Shah S."/>
            <person name="Dougan E. K."/>
            <person name="Thang M."/>
            <person name="Chan C."/>
        </authorList>
    </citation>
    <scope>NUCLEOTIDE SEQUENCE [LARGE SCALE GENOMIC DNA]</scope>
</reference>
<feature type="region of interest" description="Disordered" evidence="1">
    <location>
        <begin position="270"/>
        <end position="312"/>
    </location>
</feature>
<keyword evidence="4" id="KW-1185">Reference proteome</keyword>
<feature type="compositionally biased region" description="Basic and acidic residues" evidence="1">
    <location>
        <begin position="270"/>
        <end position="283"/>
    </location>
</feature>
<dbReference type="InterPro" id="IPR041679">
    <property type="entry name" value="DNA2/NAM7-like_C"/>
</dbReference>
<keyword evidence="3" id="KW-0067">ATP-binding</keyword>
<dbReference type="GO" id="GO:0004386">
    <property type="term" value="F:helicase activity"/>
    <property type="evidence" value="ECO:0007669"/>
    <property type="project" value="UniProtKB-KW"/>
</dbReference>
<dbReference type="Pfam" id="PF13087">
    <property type="entry name" value="AAA_12"/>
    <property type="match status" value="1"/>
</dbReference>
<accession>A0ABP0LD19</accession>
<gene>
    <name evidence="3" type="ORF">SCF082_LOCUS21827</name>
</gene>
<dbReference type="SUPFAM" id="SSF52540">
    <property type="entry name" value="P-loop containing nucleoside triphosphate hydrolases"/>
    <property type="match status" value="1"/>
</dbReference>
<protein>
    <submittedName>
        <fullName evidence="3">ATP-dependent helicase upf1 (Nonsense-mediated mRNA decay protein upf1) (Regulator of nonsense transcripts 1 homolog) (Up-frameshift suppressor 1)</fullName>
    </submittedName>
</protein>
<feature type="compositionally biased region" description="Gly residues" evidence="1">
    <location>
        <begin position="286"/>
        <end position="304"/>
    </location>
</feature>
<dbReference type="InterPro" id="IPR045055">
    <property type="entry name" value="DNA2/NAM7-like"/>
</dbReference>
<dbReference type="Proteomes" id="UP001642464">
    <property type="component" value="Unassembled WGS sequence"/>
</dbReference>
<evidence type="ECO:0000313" key="3">
    <source>
        <dbReference type="EMBL" id="CAK9036681.1"/>
    </source>
</evidence>
<keyword evidence="3" id="KW-0347">Helicase</keyword>
<keyword evidence="3" id="KW-0547">Nucleotide-binding</keyword>
<dbReference type="CDD" id="cd18808">
    <property type="entry name" value="SF1_C_Upf1"/>
    <property type="match status" value="1"/>
</dbReference>
<dbReference type="PANTHER" id="PTHR10887">
    <property type="entry name" value="DNA2/NAM7 HELICASE FAMILY"/>
    <property type="match status" value="1"/>
</dbReference>
<organism evidence="3 4">
    <name type="scientific">Durusdinium trenchii</name>
    <dbReference type="NCBI Taxonomy" id="1381693"/>
    <lineage>
        <taxon>Eukaryota</taxon>
        <taxon>Sar</taxon>
        <taxon>Alveolata</taxon>
        <taxon>Dinophyceae</taxon>
        <taxon>Suessiales</taxon>
        <taxon>Symbiodiniaceae</taxon>
        <taxon>Durusdinium</taxon>
    </lineage>
</organism>
<dbReference type="InterPro" id="IPR027417">
    <property type="entry name" value="P-loop_NTPase"/>
</dbReference>
<keyword evidence="3" id="KW-0378">Hydrolase</keyword>
<name>A0ABP0LD19_9DINO</name>
<evidence type="ECO:0000259" key="2">
    <source>
        <dbReference type="Pfam" id="PF13087"/>
    </source>
</evidence>